<dbReference type="AlphaFoldDB" id="A0A516KC19"/>
<evidence type="ECO:0000259" key="2">
    <source>
        <dbReference type="Pfam" id="PF13290"/>
    </source>
</evidence>
<evidence type="ECO:0000313" key="3">
    <source>
        <dbReference type="EMBL" id="QDP38939.1"/>
    </source>
</evidence>
<reference evidence="3 4" key="1">
    <citation type="submission" date="2019-07" db="EMBL/GenBank/DDBJ databases">
        <authorList>
            <person name="Li J."/>
        </authorList>
    </citation>
    <scope>NUCLEOTIDE SEQUENCE [LARGE SCALE GENOMIC DNA]</scope>
    <source>
        <strain evidence="3 4">TKL69</strain>
    </source>
</reference>
<accession>A0A516KC19</accession>
<dbReference type="Pfam" id="PF07581">
    <property type="entry name" value="Glug"/>
    <property type="match status" value="1"/>
</dbReference>
<feature type="domain" description="GH29D-like beta-sandwich" evidence="2">
    <location>
        <begin position="620"/>
        <end position="683"/>
    </location>
</feature>
<sequence length="722" mass="76291">MFMKRWFTKERRKMKRHNNDLFNSLRKYSKVLTACIVAIVSLLVLSFTSKAAAFSGAGAGTASEPYIITSASQLDEMRNFLSDTDVYFELGNDIDLSSFSNWDPIGENANKFSGHFDGNNHVIKNLHIAADTSTILEYIGLFAFSSGTIEHVILDTVHVEVDGVVSANIGGLVGQNEGVIRDVSVIAGTIQGKTSVGGLVGINKGTIESSVSNATVTGHSITGGLVGTMDSSGSIKQSYATGNVSSSLEMAGGLIGSLENGQVMQSHATGEVKGMYSKDGLFIAGGLIGEIKSGGQVTESYATGNVFGSYTIGGLVGLSNGSISKSYAIGNVTATQEWVGGLIGKNDGYISETYAVGKVTGNVIKGKYGGLIGENIAAEGDVTASFWDMDQSGNDTSDGGEGKTTAEMVEQTLYHDAGWDGSVWEWPIGHYPKLKAILEDDDIDVARPIKPTVDIAGGTYNSDQTISLLGEAGATIYYTLDGTTPTIASTEYQHPITISETKSLKAITVDLAGNVSEVLEEIYIIDKIPPGKPNVSLVGGLYNTNLTLNLSGEITGTIYFTLDGTTPTIASTKYEHPITISDTKTLKAITVDSAGNVSEVLEEVYTIDKVAPAKPSVSVQGGTYYSAQTVALSAESGATIYFTLDGTAPTQLSQEYDTPLSISQRTTLKAIAVDEAGNLSDVTEALYNIGTSIPLPPPFYPIQHIELDKKSVFILSILFCKT</sequence>
<evidence type="ECO:0000313" key="4">
    <source>
        <dbReference type="Proteomes" id="UP000315215"/>
    </source>
</evidence>
<dbReference type="Proteomes" id="UP000315215">
    <property type="component" value="Chromosome"/>
</dbReference>
<feature type="domain" description="GLUG" evidence="1">
    <location>
        <begin position="194"/>
        <end position="222"/>
    </location>
</feature>
<dbReference type="InterPro" id="IPR011493">
    <property type="entry name" value="GLUG"/>
</dbReference>
<dbReference type="InterPro" id="IPR059177">
    <property type="entry name" value="GH29D-like_dom"/>
</dbReference>
<dbReference type="EMBL" id="CP041666">
    <property type="protein sequence ID" value="QDP38939.1"/>
    <property type="molecule type" value="Genomic_DNA"/>
</dbReference>
<feature type="domain" description="GH29D-like beta-sandwich" evidence="2">
    <location>
        <begin position="539"/>
        <end position="600"/>
    </location>
</feature>
<keyword evidence="4" id="KW-1185">Reference proteome</keyword>
<dbReference type="Gene3D" id="2.160.20.110">
    <property type="match status" value="1"/>
</dbReference>
<dbReference type="KEGG" id="aqt:FN924_01125"/>
<dbReference type="Pfam" id="PF13290">
    <property type="entry name" value="CHB_HEX_C_1"/>
    <property type="match status" value="3"/>
</dbReference>
<proteinExistence type="predicted"/>
<evidence type="ECO:0000259" key="1">
    <source>
        <dbReference type="Pfam" id="PF07581"/>
    </source>
</evidence>
<gene>
    <name evidence="3" type="ORF">FN924_01125</name>
</gene>
<organism evidence="3 4">
    <name type="scientific">Radiobacillus deserti</name>
    <dbReference type="NCBI Taxonomy" id="2594883"/>
    <lineage>
        <taxon>Bacteria</taxon>
        <taxon>Bacillati</taxon>
        <taxon>Bacillota</taxon>
        <taxon>Bacilli</taxon>
        <taxon>Bacillales</taxon>
        <taxon>Bacillaceae</taxon>
        <taxon>Radiobacillus</taxon>
    </lineage>
</organism>
<protein>
    <submittedName>
        <fullName evidence="3">Uncharacterized protein</fullName>
    </submittedName>
</protein>
<feature type="domain" description="GH29D-like beta-sandwich" evidence="2">
    <location>
        <begin position="456"/>
        <end position="518"/>
    </location>
</feature>
<name>A0A516KC19_9BACI</name>